<proteinExistence type="predicted"/>
<dbReference type="Proteomes" id="UP000240572">
    <property type="component" value="Unassembled WGS sequence"/>
</dbReference>
<comment type="caution">
    <text evidence="1">The sequence shown here is derived from an EMBL/GenBank/DDBJ whole genome shotgun (WGS) entry which is preliminary data.</text>
</comment>
<protein>
    <submittedName>
        <fullName evidence="1">Uncharacterized protein</fullName>
    </submittedName>
</protein>
<name>A0A2P8DBQ2_9BACT</name>
<evidence type="ECO:0000313" key="1">
    <source>
        <dbReference type="EMBL" id="PSK94607.1"/>
    </source>
</evidence>
<keyword evidence="2" id="KW-1185">Reference proteome</keyword>
<accession>A0A2P8DBQ2</accession>
<organism evidence="1 2">
    <name type="scientific">Taibaiella chishuiensis</name>
    <dbReference type="NCBI Taxonomy" id="1434707"/>
    <lineage>
        <taxon>Bacteria</taxon>
        <taxon>Pseudomonadati</taxon>
        <taxon>Bacteroidota</taxon>
        <taxon>Chitinophagia</taxon>
        <taxon>Chitinophagales</taxon>
        <taxon>Chitinophagaceae</taxon>
        <taxon>Taibaiella</taxon>
    </lineage>
</organism>
<sequence length="59" mass="7284">MLIHLFHLELIFVLFLRGQSYTLNFQTKKYIFKNRQPREFINYWNTIPQSITGDYIFPQ</sequence>
<dbReference type="AlphaFoldDB" id="A0A2P8DBQ2"/>
<gene>
    <name evidence="1" type="ORF">B0I18_101763</name>
</gene>
<reference evidence="1 2" key="1">
    <citation type="submission" date="2018-03" db="EMBL/GenBank/DDBJ databases">
        <title>Genomic Encyclopedia of Type Strains, Phase III (KMG-III): the genomes of soil and plant-associated and newly described type strains.</title>
        <authorList>
            <person name="Whitman W."/>
        </authorList>
    </citation>
    <scope>NUCLEOTIDE SEQUENCE [LARGE SCALE GENOMIC DNA]</scope>
    <source>
        <strain evidence="1 2">CGMCC 1.12700</strain>
    </source>
</reference>
<evidence type="ECO:0000313" key="2">
    <source>
        <dbReference type="Proteomes" id="UP000240572"/>
    </source>
</evidence>
<dbReference type="EMBL" id="PYGD01000001">
    <property type="protein sequence ID" value="PSK94607.1"/>
    <property type="molecule type" value="Genomic_DNA"/>
</dbReference>